<keyword evidence="2" id="KW-1185">Reference proteome</keyword>
<organism evidence="1 2">
    <name type="scientific">Arctium lappa</name>
    <name type="common">Greater burdock</name>
    <name type="synonym">Lappa major</name>
    <dbReference type="NCBI Taxonomy" id="4217"/>
    <lineage>
        <taxon>Eukaryota</taxon>
        <taxon>Viridiplantae</taxon>
        <taxon>Streptophyta</taxon>
        <taxon>Embryophyta</taxon>
        <taxon>Tracheophyta</taxon>
        <taxon>Spermatophyta</taxon>
        <taxon>Magnoliopsida</taxon>
        <taxon>eudicotyledons</taxon>
        <taxon>Gunneridae</taxon>
        <taxon>Pentapetalae</taxon>
        <taxon>asterids</taxon>
        <taxon>campanulids</taxon>
        <taxon>Asterales</taxon>
        <taxon>Asteraceae</taxon>
        <taxon>Carduoideae</taxon>
        <taxon>Cardueae</taxon>
        <taxon>Arctiinae</taxon>
        <taxon>Arctium</taxon>
    </lineage>
</organism>
<dbReference type="Proteomes" id="UP001055879">
    <property type="component" value="Linkage Group LG06"/>
</dbReference>
<protein>
    <submittedName>
        <fullName evidence="1">Uncharacterized protein</fullName>
    </submittedName>
</protein>
<name>A0ACB9B9Z9_ARCLA</name>
<gene>
    <name evidence="1" type="ORF">L6452_19485</name>
</gene>
<accession>A0ACB9B9Z9</accession>
<evidence type="ECO:0000313" key="1">
    <source>
        <dbReference type="EMBL" id="KAI3718606.1"/>
    </source>
</evidence>
<sequence length="172" mass="19531">MNLHLLLLSTPAVENKTRKMKCRNDYVEFCRSSIRSSSTTRSTKKRKLDDSNKDQEDSLVKDANSRVVLEEVLEEAPKWKVLCVSENDECVVESAQDDNGIVLVACKDEHCVQLEECITSSPNKIAESERVRQLNVNTRHEYNALQAYLARNALQLNIMEPMEDAPSAYSIP</sequence>
<reference evidence="1 2" key="2">
    <citation type="journal article" date="2022" name="Mol. Ecol. Resour.">
        <title>The genomes of chicory, endive, great burdock and yacon provide insights into Asteraceae paleo-polyploidization history and plant inulin production.</title>
        <authorList>
            <person name="Fan W."/>
            <person name="Wang S."/>
            <person name="Wang H."/>
            <person name="Wang A."/>
            <person name="Jiang F."/>
            <person name="Liu H."/>
            <person name="Zhao H."/>
            <person name="Xu D."/>
            <person name="Zhang Y."/>
        </authorList>
    </citation>
    <scope>NUCLEOTIDE SEQUENCE [LARGE SCALE GENOMIC DNA]</scope>
    <source>
        <strain evidence="2">cv. Niubang</strain>
    </source>
</reference>
<proteinExistence type="predicted"/>
<dbReference type="EMBL" id="CM042052">
    <property type="protein sequence ID" value="KAI3718606.1"/>
    <property type="molecule type" value="Genomic_DNA"/>
</dbReference>
<comment type="caution">
    <text evidence="1">The sequence shown here is derived from an EMBL/GenBank/DDBJ whole genome shotgun (WGS) entry which is preliminary data.</text>
</comment>
<evidence type="ECO:0000313" key="2">
    <source>
        <dbReference type="Proteomes" id="UP001055879"/>
    </source>
</evidence>
<reference evidence="2" key="1">
    <citation type="journal article" date="2022" name="Mol. Ecol. Resour.">
        <title>The genomes of chicory, endive, great burdock and yacon provide insights into Asteraceae palaeo-polyploidization history and plant inulin production.</title>
        <authorList>
            <person name="Fan W."/>
            <person name="Wang S."/>
            <person name="Wang H."/>
            <person name="Wang A."/>
            <person name="Jiang F."/>
            <person name="Liu H."/>
            <person name="Zhao H."/>
            <person name="Xu D."/>
            <person name="Zhang Y."/>
        </authorList>
    </citation>
    <scope>NUCLEOTIDE SEQUENCE [LARGE SCALE GENOMIC DNA]</scope>
    <source>
        <strain evidence="2">cv. Niubang</strain>
    </source>
</reference>